<keyword evidence="2" id="KW-1185">Reference proteome</keyword>
<name>A0A8H3IN83_9LECA</name>
<dbReference type="EMBL" id="CAJPDR010000146">
    <property type="protein sequence ID" value="CAF9921410.1"/>
    <property type="molecule type" value="Genomic_DNA"/>
</dbReference>
<accession>A0A8H3IN83</accession>
<gene>
    <name evidence="1" type="ORF">ALECFALPRED_001785</name>
</gene>
<evidence type="ECO:0000313" key="1">
    <source>
        <dbReference type="EMBL" id="CAF9921410.1"/>
    </source>
</evidence>
<sequence length="326" mass="36749">MAVLLNLSNELIVLIASNLTKPSHMLNLALADRRIHGIAIQHLYQNVIFDREDYPPFPNLYDYSPSVLYCDYTAPHSNIQRLSDMIRTNTLQTSHIITRLTIIIGINNVCNKFQTLLSLLLPQLPSLKHLALESVSDDRLAWQQEHFSLAPLAVALSHMSQTLRSLSLHFFLEPGDSDGWTIGSLRHFSQLEYLSVQGNVLLGHDALSASDSPSLNSVLPPGLKHLRLHWTINQGMPYLHSLLKNLVRDSLRIPRQTEKIVVHLDARTVNRYTQPIVAVCERGLADLNEEARQGGLDLRVSLESTPSREETHRAARLADERSFLAM</sequence>
<comment type="caution">
    <text evidence="1">The sequence shown here is derived from an EMBL/GenBank/DDBJ whole genome shotgun (WGS) entry which is preliminary data.</text>
</comment>
<dbReference type="AlphaFoldDB" id="A0A8H3IN83"/>
<organism evidence="1 2">
    <name type="scientific">Alectoria fallacina</name>
    <dbReference type="NCBI Taxonomy" id="1903189"/>
    <lineage>
        <taxon>Eukaryota</taxon>
        <taxon>Fungi</taxon>
        <taxon>Dikarya</taxon>
        <taxon>Ascomycota</taxon>
        <taxon>Pezizomycotina</taxon>
        <taxon>Lecanoromycetes</taxon>
        <taxon>OSLEUM clade</taxon>
        <taxon>Lecanoromycetidae</taxon>
        <taxon>Lecanorales</taxon>
        <taxon>Lecanorineae</taxon>
        <taxon>Parmeliaceae</taxon>
        <taxon>Alectoria</taxon>
    </lineage>
</organism>
<proteinExistence type="predicted"/>
<dbReference type="Proteomes" id="UP000664203">
    <property type="component" value="Unassembled WGS sequence"/>
</dbReference>
<evidence type="ECO:0000313" key="2">
    <source>
        <dbReference type="Proteomes" id="UP000664203"/>
    </source>
</evidence>
<protein>
    <submittedName>
        <fullName evidence="1">Uncharacterized protein</fullName>
    </submittedName>
</protein>
<reference evidence="1" key="1">
    <citation type="submission" date="2021-03" db="EMBL/GenBank/DDBJ databases">
        <authorList>
            <person name="Tagirdzhanova G."/>
        </authorList>
    </citation>
    <scope>NUCLEOTIDE SEQUENCE</scope>
</reference>
<dbReference type="OrthoDB" id="5381283at2759"/>